<feature type="transmembrane region" description="Helical" evidence="4">
    <location>
        <begin position="145"/>
        <end position="165"/>
    </location>
</feature>
<feature type="transmembrane region" description="Helical" evidence="4">
    <location>
        <begin position="60"/>
        <end position="78"/>
    </location>
</feature>
<feature type="transmembrane region" description="Helical" evidence="4">
    <location>
        <begin position="285"/>
        <end position="305"/>
    </location>
</feature>
<evidence type="ECO:0000256" key="4">
    <source>
        <dbReference type="SAM" id="Phobius"/>
    </source>
</evidence>
<organism evidence="5 6">
    <name type="scientific">Verminephrobacter eiseniae (strain EF01-2)</name>
    <dbReference type="NCBI Taxonomy" id="391735"/>
    <lineage>
        <taxon>Bacteria</taxon>
        <taxon>Pseudomonadati</taxon>
        <taxon>Pseudomonadota</taxon>
        <taxon>Betaproteobacteria</taxon>
        <taxon>Burkholderiales</taxon>
        <taxon>Comamonadaceae</taxon>
        <taxon>Verminephrobacter</taxon>
    </lineage>
</organism>
<dbReference type="AlphaFoldDB" id="A1WI94"/>
<feature type="transmembrane region" description="Helical" evidence="4">
    <location>
        <begin position="90"/>
        <end position="108"/>
    </location>
</feature>
<evidence type="ECO:0000313" key="6">
    <source>
        <dbReference type="Proteomes" id="UP000000374"/>
    </source>
</evidence>
<keyword evidence="6" id="KW-1185">Reference proteome</keyword>
<gene>
    <name evidence="5" type="ordered locus">Veis_1592</name>
</gene>
<feature type="transmembrane region" description="Helical" evidence="4">
    <location>
        <begin position="20"/>
        <end position="40"/>
    </location>
</feature>
<feature type="transmembrane region" description="Helical" evidence="4">
    <location>
        <begin position="114"/>
        <end position="133"/>
    </location>
</feature>
<evidence type="ECO:0000256" key="2">
    <source>
        <dbReference type="ARBA" id="ARBA00022989"/>
    </source>
</evidence>
<dbReference type="Pfam" id="PF07690">
    <property type="entry name" value="MFS_1"/>
    <property type="match status" value="1"/>
</dbReference>
<feature type="transmembrane region" description="Helical" evidence="4">
    <location>
        <begin position="311"/>
        <end position="329"/>
    </location>
</feature>
<dbReference type="InterPro" id="IPR036259">
    <property type="entry name" value="MFS_trans_sf"/>
</dbReference>
<proteinExistence type="predicted"/>
<feature type="transmembrane region" description="Helical" evidence="4">
    <location>
        <begin position="258"/>
        <end position="278"/>
    </location>
</feature>
<dbReference type="SUPFAM" id="SSF103473">
    <property type="entry name" value="MFS general substrate transporter"/>
    <property type="match status" value="1"/>
</dbReference>
<evidence type="ECO:0000313" key="5">
    <source>
        <dbReference type="EMBL" id="ABM57351.1"/>
    </source>
</evidence>
<feature type="transmembrane region" description="Helical" evidence="4">
    <location>
        <begin position="228"/>
        <end position="246"/>
    </location>
</feature>
<dbReference type="PANTHER" id="PTHR42910">
    <property type="entry name" value="TRANSPORTER SCO4007-RELATED"/>
    <property type="match status" value="1"/>
</dbReference>
<feature type="transmembrane region" description="Helical" evidence="4">
    <location>
        <begin position="177"/>
        <end position="194"/>
    </location>
</feature>
<reference evidence="6" key="1">
    <citation type="submission" date="2006-12" db="EMBL/GenBank/DDBJ databases">
        <title>Complete sequence of chromosome 1 of Verminephrobacter eiseniae EF01-2.</title>
        <authorList>
            <person name="Copeland A."/>
            <person name="Lucas S."/>
            <person name="Lapidus A."/>
            <person name="Barry K."/>
            <person name="Detter J.C."/>
            <person name="Glavina del Rio T."/>
            <person name="Dalin E."/>
            <person name="Tice H."/>
            <person name="Pitluck S."/>
            <person name="Chertkov O."/>
            <person name="Brettin T."/>
            <person name="Bruce D."/>
            <person name="Han C."/>
            <person name="Tapia R."/>
            <person name="Gilna P."/>
            <person name="Schmutz J."/>
            <person name="Larimer F."/>
            <person name="Land M."/>
            <person name="Hauser L."/>
            <person name="Kyrpides N."/>
            <person name="Kim E."/>
            <person name="Stahl D."/>
            <person name="Richardson P."/>
        </authorList>
    </citation>
    <scope>NUCLEOTIDE SEQUENCE [LARGE SCALE GENOMIC DNA]</scope>
    <source>
        <strain evidence="6">EF01-2</strain>
    </source>
</reference>
<feature type="transmembrane region" description="Helical" evidence="4">
    <location>
        <begin position="350"/>
        <end position="371"/>
    </location>
</feature>
<dbReference type="Gene3D" id="1.20.1250.20">
    <property type="entry name" value="MFS general substrate transporter like domains"/>
    <property type="match status" value="1"/>
</dbReference>
<sequence length="406" mass="44238">MRHIPILYLKSYAMKPELSLPRWTLALYCLATGFSVAAVVYHQSMTQLIAATFQMPVDTLWRLSVATQFGYGVGLILGLPLGDMLPPRRLIPVSIISLGAVLLLVSWAPSPVLMTILFCLTGVLSIGGQLLIAHCAKTVAPEQRPVVVGHLLSSLFAGLLLARVLSGWGAEHLGWRAVYQLVGILTLLLGIALLRNIRQNAINTQLHYLPMLRQQGQLWLNQPELRRLALVAACFFAALNGIWANLASLAHATLHWSSGQTGLLAFTAIVALGAPAMVRWLQNHWHWSGVIVLLGTGVVAVSLAGCWLGSQLPMIIAFLIMSDVSVRSIQVITQGRVLSLDPFAASRLNSLFMTVFFLGAALGSWLGGIAVHHFGWTGMYLFPLVCTLFGLALLGWRNKELCFVRV</sequence>
<dbReference type="HOGENOM" id="CLU_001265_23_0_4"/>
<feature type="transmembrane region" description="Helical" evidence="4">
    <location>
        <begin position="377"/>
        <end position="396"/>
    </location>
</feature>
<dbReference type="eggNOG" id="COG2814">
    <property type="taxonomic scope" value="Bacteria"/>
</dbReference>
<dbReference type="KEGG" id="vei:Veis_1592"/>
<keyword evidence="2 4" id="KW-1133">Transmembrane helix</keyword>
<dbReference type="GO" id="GO:0022857">
    <property type="term" value="F:transmembrane transporter activity"/>
    <property type="evidence" value="ECO:0007669"/>
    <property type="project" value="InterPro"/>
</dbReference>
<protein>
    <submittedName>
        <fullName evidence="5">Major facilitator superfamily MFS_1</fullName>
    </submittedName>
</protein>
<name>A1WI94_VEREI</name>
<dbReference type="Proteomes" id="UP000000374">
    <property type="component" value="Chromosome"/>
</dbReference>
<dbReference type="STRING" id="391735.Veis_1592"/>
<evidence type="ECO:0000256" key="3">
    <source>
        <dbReference type="ARBA" id="ARBA00023136"/>
    </source>
</evidence>
<keyword evidence="3 4" id="KW-0472">Membrane</keyword>
<keyword evidence="1 4" id="KW-0812">Transmembrane</keyword>
<dbReference type="EMBL" id="CP000542">
    <property type="protein sequence ID" value="ABM57351.1"/>
    <property type="molecule type" value="Genomic_DNA"/>
</dbReference>
<evidence type="ECO:0000256" key="1">
    <source>
        <dbReference type="ARBA" id="ARBA00022692"/>
    </source>
</evidence>
<dbReference type="InterPro" id="IPR011701">
    <property type="entry name" value="MFS"/>
</dbReference>
<dbReference type="PANTHER" id="PTHR42910:SF1">
    <property type="entry name" value="MAJOR FACILITATOR SUPERFAMILY (MFS) PROFILE DOMAIN-CONTAINING PROTEIN"/>
    <property type="match status" value="1"/>
</dbReference>
<accession>A1WI94</accession>